<name>A0AA35PP50_9SAUR</name>
<dbReference type="Proteomes" id="UP001178461">
    <property type="component" value="Chromosome 15"/>
</dbReference>
<dbReference type="EMBL" id="OX395141">
    <property type="protein sequence ID" value="CAI5795264.1"/>
    <property type="molecule type" value="Genomic_DNA"/>
</dbReference>
<accession>A0AA35PP50</accession>
<dbReference type="AlphaFoldDB" id="A0AA35PP50"/>
<organism evidence="2 3">
    <name type="scientific">Podarcis lilfordi</name>
    <name type="common">Lilford's wall lizard</name>
    <dbReference type="NCBI Taxonomy" id="74358"/>
    <lineage>
        <taxon>Eukaryota</taxon>
        <taxon>Metazoa</taxon>
        <taxon>Chordata</taxon>
        <taxon>Craniata</taxon>
        <taxon>Vertebrata</taxon>
        <taxon>Euteleostomi</taxon>
        <taxon>Lepidosauria</taxon>
        <taxon>Squamata</taxon>
        <taxon>Bifurcata</taxon>
        <taxon>Unidentata</taxon>
        <taxon>Episquamata</taxon>
        <taxon>Laterata</taxon>
        <taxon>Lacertibaenia</taxon>
        <taxon>Lacertidae</taxon>
        <taxon>Podarcis</taxon>
    </lineage>
</organism>
<proteinExistence type="predicted"/>
<feature type="region of interest" description="Disordered" evidence="1">
    <location>
        <begin position="72"/>
        <end position="97"/>
    </location>
</feature>
<gene>
    <name evidence="2" type="ORF">PODLI_1B035076</name>
</gene>
<evidence type="ECO:0000256" key="1">
    <source>
        <dbReference type="SAM" id="MobiDB-lite"/>
    </source>
</evidence>
<protein>
    <submittedName>
        <fullName evidence="2">Uncharacterized protein</fullName>
    </submittedName>
</protein>
<evidence type="ECO:0000313" key="2">
    <source>
        <dbReference type="EMBL" id="CAI5795264.1"/>
    </source>
</evidence>
<evidence type="ECO:0000313" key="3">
    <source>
        <dbReference type="Proteomes" id="UP001178461"/>
    </source>
</evidence>
<keyword evidence="3" id="KW-1185">Reference proteome</keyword>
<sequence length="97" mass="11162">MVGVECLAILSSEHGEKAINLRECFAVHGQIEKQQTSWRMWQYCNDGAKGERNRWKGDVFKKTRCAKPKRVLHPRPMGQEASQHRPLTLADTPLFLD</sequence>
<reference evidence="2" key="1">
    <citation type="submission" date="2022-12" db="EMBL/GenBank/DDBJ databases">
        <authorList>
            <person name="Alioto T."/>
            <person name="Alioto T."/>
            <person name="Gomez Garrido J."/>
        </authorList>
    </citation>
    <scope>NUCLEOTIDE SEQUENCE</scope>
</reference>